<keyword evidence="4" id="KW-0493">Microtubule</keyword>
<keyword evidence="8" id="KW-0505">Motor protein</keyword>
<keyword evidence="2" id="KW-0813">Transport</keyword>
<evidence type="ECO:0000256" key="1">
    <source>
        <dbReference type="ARBA" id="ARBA00004245"/>
    </source>
</evidence>
<dbReference type="Pfam" id="PF05783">
    <property type="entry name" value="DLIC"/>
    <property type="match status" value="1"/>
</dbReference>
<dbReference type="GO" id="GO:0005874">
    <property type="term" value="C:microtubule"/>
    <property type="evidence" value="ECO:0007669"/>
    <property type="project" value="UniProtKB-KW"/>
</dbReference>
<keyword evidence="6" id="KW-0067">ATP-binding</keyword>
<keyword evidence="5" id="KW-0547">Nucleotide-binding</keyword>
<comment type="subcellular location">
    <subcellularLocation>
        <location evidence="1">Cytoplasm</location>
        <location evidence="1">Cytoskeleton</location>
    </subcellularLocation>
</comment>
<feature type="region of interest" description="Disordered" evidence="10">
    <location>
        <begin position="830"/>
        <end position="860"/>
    </location>
</feature>
<dbReference type="GO" id="GO:0005813">
    <property type="term" value="C:centrosome"/>
    <property type="evidence" value="ECO:0007669"/>
    <property type="project" value="TreeGrafter"/>
</dbReference>
<sequence length="860" mass="91013">MSAEEPSPAGSETPDTEQMEGEVADKPTADEPALEKTGGKSETEGPPTEHVSEENKDAVLEEKPAPSSPGEEDGNSQTDPPQRKPSTAAAPKRGLSSSSMRTRPAPPGEEGGTSQTASPQRKPSTAAAPKRGLSSSSTGTRPAPPGEEGGTSQTASPQRKPSTAAAPKRGLSSSSTRTRPAPPGEEGGTSQTASPQRKPSTAAAPKRGLSSSSTGTRPAPPGEEGGTSQTASPQRKPSTAAAPKRGLSSSSKAGIVSAKSSPAPPPGANPARVSSTASPPSRGGSALAFPARSKEMERRASGGDRARDGSAGAPGPKVAPLSAANVKGSLWQQVLSDARSAKTAEQRDSYLIMLGSYDVGKSTVLRQLQTLGSVKPLSAIETYTNTGGVSLLDFAYIGQRCLEEEEDLSSVDAHSYASVYILQHPQLAGRLVELLPPSALPNMCFLICLDMRQAWSAMDELEKWMHVAENITNTLLAQQDVETQDGLRNRMQRYLASYRRNATSNGVTRAVTALLDLQNFGSVAGGASEELVKSLEAEKAKEASSGAEISSQIPVPVIVAVTRSDAYQHLNSRQNMGQIDIMMAYLRRECLKFNAAIVACSCRDERNPRNLLLLYRYLMHRLCNCFFKELPVTDDVEAFFMPSGFDTVEDIQKAVEQTVAGSFEKPFEAWITRHMEAKKLEDQTNTAVPIQTMQEFLRQMEEQFPAAAVAAKPMGEKRFSLLSGAPSASGAFGRTESGRRSLVAGSQRPTISIQPSANFARPEMQPTKAYMSGPGAEGLDKIRTRAEVPRLRSSVLATKTIATSSSSVSPGAGGAESASLQNFFQGLLAKNKTKVPATPRGRVRPKTGPEAEQKKAPGEA</sequence>
<keyword evidence="3" id="KW-0963">Cytoplasm</keyword>
<dbReference type="AlphaFoldDB" id="A0A0F7ULK3"/>
<feature type="compositionally biased region" description="Polar residues" evidence="10">
    <location>
        <begin position="112"/>
        <end position="123"/>
    </location>
</feature>
<evidence type="ECO:0000256" key="4">
    <source>
        <dbReference type="ARBA" id="ARBA00022701"/>
    </source>
</evidence>
<feature type="compositionally biased region" description="Basic and acidic residues" evidence="10">
    <location>
        <begin position="23"/>
        <end position="43"/>
    </location>
</feature>
<organism evidence="11">
    <name type="scientific">Neospora caninum (strain Liverpool)</name>
    <dbReference type="NCBI Taxonomy" id="572307"/>
    <lineage>
        <taxon>Eukaryota</taxon>
        <taxon>Sar</taxon>
        <taxon>Alveolata</taxon>
        <taxon>Apicomplexa</taxon>
        <taxon>Conoidasida</taxon>
        <taxon>Coccidia</taxon>
        <taxon>Eucoccidiorida</taxon>
        <taxon>Eimeriorina</taxon>
        <taxon>Sarcocystidae</taxon>
        <taxon>Neospora</taxon>
    </lineage>
</organism>
<evidence type="ECO:0000256" key="10">
    <source>
        <dbReference type="SAM" id="MobiDB-lite"/>
    </source>
</evidence>
<evidence type="ECO:0000256" key="2">
    <source>
        <dbReference type="ARBA" id="ARBA00022448"/>
    </source>
</evidence>
<dbReference type="GO" id="GO:0045504">
    <property type="term" value="F:dynein heavy chain binding"/>
    <property type="evidence" value="ECO:0007669"/>
    <property type="project" value="TreeGrafter"/>
</dbReference>
<evidence type="ECO:0000313" key="11">
    <source>
        <dbReference type="EMBL" id="CEL70843.1"/>
    </source>
</evidence>
<keyword evidence="9" id="KW-0206">Cytoskeleton</keyword>
<dbReference type="PANTHER" id="PTHR12688">
    <property type="entry name" value="DYNEIN LIGHT INTERMEDIATE CHAIN"/>
    <property type="match status" value="1"/>
</dbReference>
<dbReference type="InterPro" id="IPR022780">
    <property type="entry name" value="Dynein_light_int_chain"/>
</dbReference>
<reference evidence="11" key="1">
    <citation type="journal article" date="2015" name="PLoS ONE">
        <title>Comprehensive Evaluation of Toxoplasma gondii VEG and Neospora caninum LIV Genomes with Tachyzoite Stage Transcriptome and Proteome Defines Novel Transcript Features.</title>
        <authorList>
            <person name="Ramaprasad A."/>
            <person name="Mourier T."/>
            <person name="Naeem R."/>
            <person name="Malas T.B."/>
            <person name="Moussa E."/>
            <person name="Panigrahi A."/>
            <person name="Vermont S.J."/>
            <person name="Otto T.D."/>
            <person name="Wastling J."/>
            <person name="Pain A."/>
        </authorList>
    </citation>
    <scope>NUCLEOTIDE SEQUENCE</scope>
    <source>
        <strain evidence="11">Liverpool</strain>
    </source>
</reference>
<dbReference type="InterPro" id="IPR008467">
    <property type="entry name" value="Dynein1_light_intermed_chain"/>
</dbReference>
<protein>
    <submittedName>
        <fullName evidence="11">GA28568, related</fullName>
    </submittedName>
</protein>
<feature type="compositionally biased region" description="Polar residues" evidence="10">
    <location>
        <begin position="226"/>
        <end position="237"/>
    </location>
</feature>
<gene>
    <name evidence="11" type="ORF">BN1204_065180</name>
</gene>
<name>A0A0F7ULK3_NEOCL</name>
<evidence type="ECO:0000256" key="5">
    <source>
        <dbReference type="ARBA" id="ARBA00022741"/>
    </source>
</evidence>
<evidence type="ECO:0000256" key="3">
    <source>
        <dbReference type="ARBA" id="ARBA00022490"/>
    </source>
</evidence>
<dbReference type="PANTHER" id="PTHR12688:SF0">
    <property type="entry name" value="DYNEIN LIGHT INTERMEDIATE CHAIN"/>
    <property type="match status" value="1"/>
</dbReference>
<feature type="compositionally biased region" description="Basic and acidic residues" evidence="10">
    <location>
        <begin position="50"/>
        <end position="64"/>
    </location>
</feature>
<feature type="compositionally biased region" description="Basic and acidic residues" evidence="10">
    <location>
        <begin position="292"/>
        <end position="308"/>
    </location>
</feature>
<evidence type="ECO:0000256" key="8">
    <source>
        <dbReference type="ARBA" id="ARBA00023175"/>
    </source>
</evidence>
<feature type="compositionally biased region" description="Polar residues" evidence="10">
    <location>
        <begin position="150"/>
        <end position="161"/>
    </location>
</feature>
<feature type="compositionally biased region" description="Basic and acidic residues" evidence="10">
    <location>
        <begin position="847"/>
        <end position="860"/>
    </location>
</feature>
<dbReference type="GO" id="GO:0007018">
    <property type="term" value="P:microtubule-based movement"/>
    <property type="evidence" value="ECO:0007669"/>
    <property type="project" value="InterPro"/>
</dbReference>
<dbReference type="GO" id="GO:0005524">
    <property type="term" value="F:ATP binding"/>
    <property type="evidence" value="ECO:0007669"/>
    <property type="project" value="UniProtKB-KW"/>
</dbReference>
<feature type="compositionally biased region" description="Polar residues" evidence="10">
    <location>
        <begin position="188"/>
        <end position="199"/>
    </location>
</feature>
<feature type="region of interest" description="Disordered" evidence="10">
    <location>
        <begin position="1"/>
        <end position="319"/>
    </location>
</feature>
<proteinExistence type="predicted"/>
<dbReference type="GO" id="GO:0000226">
    <property type="term" value="P:microtubule cytoskeleton organization"/>
    <property type="evidence" value="ECO:0007669"/>
    <property type="project" value="TreeGrafter"/>
</dbReference>
<evidence type="ECO:0000256" key="6">
    <source>
        <dbReference type="ARBA" id="ARBA00022840"/>
    </source>
</evidence>
<keyword evidence="7" id="KW-0243">Dynein</keyword>
<accession>A0A0F7ULK3</accession>
<evidence type="ECO:0000256" key="7">
    <source>
        <dbReference type="ARBA" id="ARBA00023017"/>
    </source>
</evidence>
<evidence type="ECO:0000256" key="9">
    <source>
        <dbReference type="ARBA" id="ARBA00023212"/>
    </source>
</evidence>
<dbReference type="EMBL" id="LN714487">
    <property type="protein sequence ID" value="CEL70843.1"/>
    <property type="molecule type" value="Genomic_DNA"/>
</dbReference>
<dbReference type="GO" id="GO:0005868">
    <property type="term" value="C:cytoplasmic dynein complex"/>
    <property type="evidence" value="ECO:0007669"/>
    <property type="project" value="InterPro"/>
</dbReference>